<sequence>MSDYADTHEDLEPGSPRGSELGLRMLAKACANSGCPTIYESDRGTLVVQGYAVSAAQAGIDLPDGELLVEIPVDLLSQVAKAVN</sequence>
<dbReference type="RefSeq" id="WP_239160932.1">
    <property type="nucleotide sequence ID" value="NZ_BOPH01000128.1"/>
</dbReference>
<keyword evidence="2" id="KW-1185">Reference proteome</keyword>
<proteinExistence type="predicted"/>
<evidence type="ECO:0000313" key="2">
    <source>
        <dbReference type="Proteomes" id="UP000635606"/>
    </source>
</evidence>
<protein>
    <submittedName>
        <fullName evidence="1">Uncharacterized protein</fullName>
    </submittedName>
</protein>
<comment type="caution">
    <text evidence="1">The sequence shown here is derived from an EMBL/GenBank/DDBJ whole genome shotgun (WGS) entry which is preliminary data.</text>
</comment>
<reference evidence="1" key="1">
    <citation type="submission" date="2021-01" db="EMBL/GenBank/DDBJ databases">
        <title>Whole genome shotgun sequence of Virgisporangium ochraceum NBRC 16418.</title>
        <authorList>
            <person name="Komaki H."/>
            <person name="Tamura T."/>
        </authorList>
    </citation>
    <scope>NUCLEOTIDE SEQUENCE</scope>
    <source>
        <strain evidence="1">NBRC 16418</strain>
    </source>
</reference>
<evidence type="ECO:0000313" key="1">
    <source>
        <dbReference type="EMBL" id="GIJ74000.1"/>
    </source>
</evidence>
<accession>A0A8J4A615</accession>
<organism evidence="1 2">
    <name type="scientific">Virgisporangium ochraceum</name>
    <dbReference type="NCBI Taxonomy" id="65505"/>
    <lineage>
        <taxon>Bacteria</taxon>
        <taxon>Bacillati</taxon>
        <taxon>Actinomycetota</taxon>
        <taxon>Actinomycetes</taxon>
        <taxon>Micromonosporales</taxon>
        <taxon>Micromonosporaceae</taxon>
        <taxon>Virgisporangium</taxon>
    </lineage>
</organism>
<dbReference type="Proteomes" id="UP000635606">
    <property type="component" value="Unassembled WGS sequence"/>
</dbReference>
<dbReference type="AlphaFoldDB" id="A0A8J4A615"/>
<name>A0A8J4A615_9ACTN</name>
<gene>
    <name evidence="1" type="ORF">Voc01_089170</name>
</gene>
<dbReference type="EMBL" id="BOPH01000128">
    <property type="protein sequence ID" value="GIJ74000.1"/>
    <property type="molecule type" value="Genomic_DNA"/>
</dbReference>